<gene>
    <name evidence="2" type="ORF">HMPREF1222_00146</name>
</gene>
<keyword evidence="3" id="KW-1185">Reference proteome</keyword>
<dbReference type="GO" id="GO:0016758">
    <property type="term" value="F:hexosyltransferase activity"/>
    <property type="evidence" value="ECO:0007669"/>
    <property type="project" value="UniProtKB-ARBA"/>
</dbReference>
<dbReference type="PANTHER" id="PTHR22916">
    <property type="entry name" value="GLYCOSYLTRANSFERASE"/>
    <property type="match status" value="1"/>
</dbReference>
<dbReference type="Gene3D" id="3.90.550.10">
    <property type="entry name" value="Spore Coat Polysaccharide Biosynthesis Protein SpsA, Chain A"/>
    <property type="match status" value="1"/>
</dbReference>
<dbReference type="CDD" id="cd00761">
    <property type="entry name" value="Glyco_tranf_GTA_type"/>
    <property type="match status" value="1"/>
</dbReference>
<dbReference type="HOGENOM" id="CLU_844509_0_0_12"/>
<evidence type="ECO:0000313" key="2">
    <source>
        <dbReference type="EMBL" id="EPF47886.1"/>
    </source>
</evidence>
<dbReference type="PANTHER" id="PTHR22916:SF3">
    <property type="entry name" value="UDP-GLCNAC:BETAGAL BETA-1,3-N-ACETYLGLUCOSAMINYLTRANSFERASE-LIKE PROTEIN 1"/>
    <property type="match status" value="1"/>
</dbReference>
<dbReference type="SUPFAM" id="SSF53448">
    <property type="entry name" value="Nucleotide-diphospho-sugar transferases"/>
    <property type="match status" value="1"/>
</dbReference>
<dbReference type="PATRIC" id="fig|1125702.3.peg.153"/>
<comment type="caution">
    <text evidence="2">The sequence shown here is derived from an EMBL/GenBank/DDBJ whole genome shotgun (WGS) entry which is preliminary data.</text>
</comment>
<organism evidence="2 3">
    <name type="scientific">Treponema vincentii F0403</name>
    <dbReference type="NCBI Taxonomy" id="1125702"/>
    <lineage>
        <taxon>Bacteria</taxon>
        <taxon>Pseudomonadati</taxon>
        <taxon>Spirochaetota</taxon>
        <taxon>Spirochaetia</taxon>
        <taxon>Spirochaetales</taxon>
        <taxon>Treponemataceae</taxon>
        <taxon>Treponema</taxon>
    </lineage>
</organism>
<dbReference type="InterPro" id="IPR001173">
    <property type="entry name" value="Glyco_trans_2-like"/>
</dbReference>
<name>S3LED5_9SPIR</name>
<dbReference type="EMBL" id="ATFC01000001">
    <property type="protein sequence ID" value="EPF47886.1"/>
    <property type="molecule type" value="Genomic_DNA"/>
</dbReference>
<sequence length="356" mass="39167">MPPENSPKNCSAVVPALTGNNRRPMSFLGHCTAPFRRAAQQKPLVSLCVPVYGTEGLIGRFLDTVLRQADAPLFETIIVNDGSPGTKELGRIIKTYAKQFKMQGLPLVFLEHGKNLGLVEARRTAVNAAAGAYLAFADSDDELPSGALRILYDAACASGADIVHGKAAVFGTEGEPEARIASFTRKAQNVYTGTLTGDAIMRGFLLEQRYADFLWGKLFKTALIQKAYAEIPFTYCTMAEDVLTYFFIALHAGTYLGINDTVYNYRINTGVTSRKEITDLAEWQKVCSTSSVFTIILSYLDEHPIPDSRIREAVQALGRIYRADNLKQLEACVVPSLQAEARALLDEWWGRSIHNS</sequence>
<accession>S3LED5</accession>
<dbReference type="Proteomes" id="UP000014605">
    <property type="component" value="Unassembled WGS sequence"/>
</dbReference>
<evidence type="ECO:0000259" key="1">
    <source>
        <dbReference type="Pfam" id="PF00535"/>
    </source>
</evidence>
<reference evidence="2 3" key="1">
    <citation type="submission" date="2013-04" db="EMBL/GenBank/DDBJ databases">
        <title>The Genome Sequence of Treponema vincentii F0403.</title>
        <authorList>
            <consortium name="The Broad Institute Genomics Platform"/>
            <person name="Earl A."/>
            <person name="Ward D."/>
            <person name="Feldgarden M."/>
            <person name="Gevers D."/>
            <person name="Leonetti C."/>
            <person name="Izard J."/>
            <person name="Walker B."/>
            <person name="Young S."/>
            <person name="Zeng Q."/>
            <person name="Gargeya S."/>
            <person name="Fitzgerald M."/>
            <person name="Haas B."/>
            <person name="Abouelleil A."/>
            <person name="Allen A.W."/>
            <person name="Alvarado L."/>
            <person name="Arachchi H.M."/>
            <person name="Berlin A.M."/>
            <person name="Chapman S.B."/>
            <person name="Gainer-Dewar J."/>
            <person name="Goldberg J."/>
            <person name="Griggs A."/>
            <person name="Gujja S."/>
            <person name="Hansen M."/>
            <person name="Howarth C."/>
            <person name="Imamovic A."/>
            <person name="Ireland A."/>
            <person name="Larimer J."/>
            <person name="McCowan C."/>
            <person name="Murphy C."/>
            <person name="Pearson M."/>
            <person name="Poon T.W."/>
            <person name="Priest M."/>
            <person name="Roberts A."/>
            <person name="Saif S."/>
            <person name="Shea T."/>
            <person name="Sisk P."/>
            <person name="Sykes S."/>
            <person name="Wortman J."/>
            <person name="Nusbaum C."/>
            <person name="Birren B."/>
        </authorList>
    </citation>
    <scope>NUCLEOTIDE SEQUENCE [LARGE SCALE GENOMIC DNA]</scope>
    <source>
        <strain evidence="2 3">F0403</strain>
    </source>
</reference>
<evidence type="ECO:0000313" key="3">
    <source>
        <dbReference type="Proteomes" id="UP000014605"/>
    </source>
</evidence>
<protein>
    <recommendedName>
        <fullName evidence="1">Glycosyltransferase 2-like domain-containing protein</fullName>
    </recommendedName>
</protein>
<feature type="domain" description="Glycosyltransferase 2-like" evidence="1">
    <location>
        <begin position="46"/>
        <end position="200"/>
    </location>
</feature>
<dbReference type="Pfam" id="PF00535">
    <property type="entry name" value="Glycos_transf_2"/>
    <property type="match status" value="1"/>
</dbReference>
<dbReference type="AlphaFoldDB" id="S3LED5"/>
<dbReference type="InterPro" id="IPR029044">
    <property type="entry name" value="Nucleotide-diphossugar_trans"/>
</dbReference>
<proteinExistence type="predicted"/>